<reference evidence="3" key="1">
    <citation type="submission" date="2017-02" db="EMBL/GenBank/DDBJ databases">
        <authorList>
            <person name="Varghese N."/>
            <person name="Submissions S."/>
        </authorList>
    </citation>
    <scope>NUCLEOTIDE SEQUENCE [LARGE SCALE GENOMIC DNA]</scope>
    <source>
        <strain evidence="3">DSM 24967</strain>
    </source>
</reference>
<evidence type="ECO:0000313" key="2">
    <source>
        <dbReference type="EMBL" id="SKB76360.1"/>
    </source>
</evidence>
<sequence length="1023" mass="114206">MIKFLLQRPIAVLMAFTACFILGLATYFSLPVSLLPDIAIPEITVQVAGENRSARELENTIVKPIRLQLMQLSGLRDIKSEARDGSGIIRLSFDFGTNTELAFIEVNEKIDAAMNYLPRDAERPRVVKASATDIPVFCLNLTLRSDKGGEQDEEAFLNLSEFAETVIKRRIEQLPEVAMVDMTGQVGRELQIVPDRAMMEMAGITQEDIEMALTANNIEPGSMTVRDGYYEYNIKFSTLLRTEEDVRNIYLRKGGRIFQLKDLSKISIIPEKSAGASLSAGKRAVTLAVIKQADENMDNMKEALQETMDYFAGIYPDIEFSISRNQTELLDYTISNLKQNLSLGFVFICIVAVLFLGDVKSPAVIGLSMVVSLVISLLFFYLFNMSLNIISLSGLILALGMMIDSSIVVTENIAQYRARGETLERACDLGTTEVITPMLSSTLTTIAVFVPLVFMSGIAGAIFYDQAFAVTVGLMVSYFTGIGLLPVLYKLFYMHGNRGWLAKQWGHDSGNNRLRAWYDKGIDFVFRHKRSNVLALVLTIPLCVFCFYQIPTSRMPEIDQNELIMRVEWNENIHLDENRARVEALCNQVDSMGAEHTAYIGRQQFLLNRDKELSATEAEVYFRTSDPKEIDPLQKRISKWLKQNYPTAVIAFSPPETVFEKLFVTGEADVVAELYARNKALAPKADSIRLIEQGIADATGLNPSGVAFDNQLNIAVDQEKLLLYQVPYSEVYRVLKTAFRANQVAMLRSFQQYLPITVTDKERTVNEVLENTLVYTQPKDGNGAPTPVPLRELVTVSHGEDLKAITSGKNGEFVPLSFHKVDDAEALMTGARDEVARTNKWDVAFSGAFFSNAKMLRELVLILMLSILLMYFILAAQFESFLQPLIVLAEIPIDVAAALLILWITGHTLNLMSAIGIVVTCGIIINDSILKIDAMNELRKEGVPLLEAIHEAGHRRLRPIVMTSLTTVFGMVPLLFSFDMGSELQKPLAIAMISAMVVGTLISLLVIPMVYWLIYRKKEIVKA</sequence>
<protein>
    <submittedName>
        <fullName evidence="2">Multidrug efflux pump subunit AcrB</fullName>
    </submittedName>
</protein>
<dbReference type="SUPFAM" id="SSF82714">
    <property type="entry name" value="Multidrug efflux transporter AcrB TolC docking domain, DN and DC subdomains"/>
    <property type="match status" value="2"/>
</dbReference>
<feature type="transmembrane region" description="Helical" evidence="1">
    <location>
        <begin position="533"/>
        <end position="550"/>
    </location>
</feature>
<dbReference type="PRINTS" id="PR00702">
    <property type="entry name" value="ACRIFLAVINRP"/>
</dbReference>
<dbReference type="PROSITE" id="PS51257">
    <property type="entry name" value="PROKAR_LIPOPROTEIN"/>
    <property type="match status" value="1"/>
</dbReference>
<dbReference type="Gene3D" id="3.30.70.1320">
    <property type="entry name" value="Multidrug efflux transporter AcrB pore domain like"/>
    <property type="match status" value="1"/>
</dbReference>
<feature type="transmembrane region" description="Helical" evidence="1">
    <location>
        <begin position="443"/>
        <end position="464"/>
    </location>
</feature>
<feature type="transmembrane region" description="Helical" evidence="1">
    <location>
        <begin position="12"/>
        <end position="30"/>
    </location>
</feature>
<feature type="transmembrane region" description="Helical" evidence="1">
    <location>
        <begin position="364"/>
        <end position="383"/>
    </location>
</feature>
<dbReference type="EMBL" id="FUYQ01000022">
    <property type="protein sequence ID" value="SKB76360.1"/>
    <property type="molecule type" value="Genomic_DNA"/>
</dbReference>
<keyword evidence="1" id="KW-0472">Membrane</keyword>
<dbReference type="SUPFAM" id="SSF82693">
    <property type="entry name" value="Multidrug efflux transporter AcrB pore domain, PN1, PN2, PC1 and PC2 subdomains"/>
    <property type="match status" value="2"/>
</dbReference>
<keyword evidence="3" id="KW-1185">Reference proteome</keyword>
<gene>
    <name evidence="2" type="ORF">SAMN05660349_02678</name>
</gene>
<accession>A0A1T5DXT5</accession>
<dbReference type="AlphaFoldDB" id="A0A1T5DXT5"/>
<feature type="transmembrane region" description="Helical" evidence="1">
    <location>
        <begin position="960"/>
        <end position="978"/>
    </location>
</feature>
<dbReference type="RefSeq" id="WP_079684097.1">
    <property type="nucleotide sequence ID" value="NZ_FUYQ01000022.1"/>
</dbReference>
<dbReference type="PANTHER" id="PTHR32063">
    <property type="match status" value="1"/>
</dbReference>
<dbReference type="InterPro" id="IPR027463">
    <property type="entry name" value="AcrB_DN_DC_subdom"/>
</dbReference>
<dbReference type="GO" id="GO:0042910">
    <property type="term" value="F:xenobiotic transmembrane transporter activity"/>
    <property type="evidence" value="ECO:0007669"/>
    <property type="project" value="TreeGrafter"/>
</dbReference>
<evidence type="ECO:0000256" key="1">
    <source>
        <dbReference type="SAM" id="Phobius"/>
    </source>
</evidence>
<name>A0A1T5DXT5_9BACT</name>
<dbReference type="Gene3D" id="3.30.2090.10">
    <property type="entry name" value="Multidrug efflux transporter AcrB TolC docking domain, DN and DC subdomains"/>
    <property type="match status" value="2"/>
</dbReference>
<evidence type="ECO:0000313" key="3">
    <source>
        <dbReference type="Proteomes" id="UP000190852"/>
    </source>
</evidence>
<dbReference type="SUPFAM" id="SSF82866">
    <property type="entry name" value="Multidrug efflux transporter AcrB transmembrane domain"/>
    <property type="match status" value="2"/>
</dbReference>
<feature type="transmembrane region" description="Helical" evidence="1">
    <location>
        <begin position="470"/>
        <end position="493"/>
    </location>
</feature>
<feature type="transmembrane region" description="Helical" evidence="1">
    <location>
        <begin position="859"/>
        <end position="878"/>
    </location>
</feature>
<feature type="transmembrane region" description="Helical" evidence="1">
    <location>
        <begin position="885"/>
        <end position="905"/>
    </location>
</feature>
<dbReference type="Proteomes" id="UP000190852">
    <property type="component" value="Unassembled WGS sequence"/>
</dbReference>
<feature type="transmembrane region" description="Helical" evidence="1">
    <location>
        <begin position="389"/>
        <end position="409"/>
    </location>
</feature>
<dbReference type="GO" id="GO:0005886">
    <property type="term" value="C:plasma membrane"/>
    <property type="evidence" value="ECO:0007669"/>
    <property type="project" value="TreeGrafter"/>
</dbReference>
<dbReference type="Pfam" id="PF00873">
    <property type="entry name" value="ACR_tran"/>
    <property type="match status" value="1"/>
</dbReference>
<proteinExistence type="predicted"/>
<feature type="transmembrane region" description="Helical" evidence="1">
    <location>
        <begin position="341"/>
        <end position="357"/>
    </location>
</feature>
<dbReference type="Gene3D" id="3.30.70.1440">
    <property type="entry name" value="Multidrug efflux transporter AcrB pore domain"/>
    <property type="match status" value="1"/>
</dbReference>
<dbReference type="Gene3D" id="3.30.70.1430">
    <property type="entry name" value="Multidrug efflux transporter AcrB pore domain"/>
    <property type="match status" value="2"/>
</dbReference>
<dbReference type="InterPro" id="IPR001036">
    <property type="entry name" value="Acrflvin-R"/>
</dbReference>
<dbReference type="PANTHER" id="PTHR32063:SF0">
    <property type="entry name" value="SWARMING MOTILITY PROTEIN SWRC"/>
    <property type="match status" value="1"/>
</dbReference>
<keyword evidence="1" id="KW-0812">Transmembrane</keyword>
<organism evidence="2 3">
    <name type="scientific">Parabacteroides chartae</name>
    <dbReference type="NCBI Taxonomy" id="1037355"/>
    <lineage>
        <taxon>Bacteria</taxon>
        <taxon>Pseudomonadati</taxon>
        <taxon>Bacteroidota</taxon>
        <taxon>Bacteroidia</taxon>
        <taxon>Bacteroidales</taxon>
        <taxon>Tannerellaceae</taxon>
        <taxon>Parabacteroides</taxon>
    </lineage>
</organism>
<dbReference type="Gene3D" id="1.20.1640.10">
    <property type="entry name" value="Multidrug efflux transporter AcrB transmembrane domain"/>
    <property type="match status" value="2"/>
</dbReference>
<feature type="transmembrane region" description="Helical" evidence="1">
    <location>
        <begin position="990"/>
        <end position="1014"/>
    </location>
</feature>
<keyword evidence="1" id="KW-1133">Transmembrane helix</keyword>
<feature type="transmembrane region" description="Helical" evidence="1">
    <location>
        <begin position="911"/>
        <end position="930"/>
    </location>
</feature>